<gene>
    <name evidence="1" type="ORF">NC00_07965</name>
</gene>
<dbReference type="AlphaFoldDB" id="A0AB34P9C5"/>
<sequence>MWSGALPVLAWIMTREPSGNIRFQCRIRRSRSLESLPLASGFQALAQASTPEDATSTIVVLQFT</sequence>
<name>A0AB34P9C5_9XANT</name>
<proteinExistence type="predicted"/>
<dbReference type="EMBL" id="JRQI01000023">
    <property type="protein sequence ID" value="KGK58244.1"/>
    <property type="molecule type" value="Genomic_DNA"/>
</dbReference>
<evidence type="ECO:0000313" key="1">
    <source>
        <dbReference type="EMBL" id="KGK58244.1"/>
    </source>
</evidence>
<dbReference type="Proteomes" id="UP000029879">
    <property type="component" value="Unassembled WGS sequence"/>
</dbReference>
<protein>
    <submittedName>
        <fullName evidence="1">Uncharacterized protein</fullName>
    </submittedName>
</protein>
<reference evidence="1 2" key="1">
    <citation type="submission" date="2014-10" db="EMBL/GenBank/DDBJ databases">
        <title>Genome sequence of a Xanthomonas strain that is pathogenic on beans.</title>
        <authorList>
            <person name="Aritua V."/>
            <person name="Sapp M."/>
            <person name="Harrison J."/>
            <person name="Smith J."/>
            <person name="Studholme D."/>
        </authorList>
    </citation>
    <scope>NUCLEOTIDE SEQUENCE [LARGE SCALE GENOMIC DNA]</scope>
    <source>
        <strain evidence="1 2">Nyagatare</strain>
    </source>
</reference>
<organism evidence="1 2">
    <name type="scientific">Xanthomonas cannabis pv. phaseoli</name>
    <dbReference type="NCBI Taxonomy" id="1885902"/>
    <lineage>
        <taxon>Bacteria</taxon>
        <taxon>Pseudomonadati</taxon>
        <taxon>Pseudomonadota</taxon>
        <taxon>Gammaproteobacteria</taxon>
        <taxon>Lysobacterales</taxon>
        <taxon>Lysobacteraceae</taxon>
        <taxon>Xanthomonas</taxon>
    </lineage>
</organism>
<evidence type="ECO:0000313" key="2">
    <source>
        <dbReference type="Proteomes" id="UP000029879"/>
    </source>
</evidence>
<accession>A0AB34P9C5</accession>
<comment type="caution">
    <text evidence="1">The sequence shown here is derived from an EMBL/GenBank/DDBJ whole genome shotgun (WGS) entry which is preliminary data.</text>
</comment>